<evidence type="ECO:0000313" key="2">
    <source>
        <dbReference type="Proteomes" id="UP001431656"/>
    </source>
</evidence>
<accession>A0AAN0MG93</accession>
<evidence type="ECO:0000313" key="1">
    <source>
        <dbReference type="EMBL" id="BEH01859.1"/>
    </source>
</evidence>
<gene>
    <name evidence="1" type="ORF">brsh051_11400</name>
</gene>
<proteinExistence type="predicted"/>
<sequence>MPVIRLTVHDDGTMTATVDGEPLAPPQAEGAWRRGSFARIVDQVTGDRMIPARVEVREADGSTFTDIITASPRQPAPVEAPPEPEPAEAPRLLEVTGAGFVAGEDVAVCRLIRHTDATTDGRVRAVIDLAHDGVSDADEVFLVGRVSGTLVVRSLA</sequence>
<protein>
    <submittedName>
        <fullName evidence="1">Uncharacterized protein</fullName>
    </submittedName>
</protein>
<reference evidence="1" key="1">
    <citation type="journal article" date="2024" name="Int. J. Syst. Evol. Microbiol.">
        <title>Brooklawnia propionicigenes sp. nov., a facultatively anaerobic, propionate-producing bacterium isolated from a methanogenic reactor treating waste from cattle farms.</title>
        <authorList>
            <person name="Akita Y."/>
            <person name="Ueki A."/>
            <person name="Tonouchi A."/>
            <person name="Sugawara Y."/>
            <person name="Honma S."/>
            <person name="Kaku N."/>
            <person name="Ueki K."/>
        </authorList>
    </citation>
    <scope>NUCLEOTIDE SEQUENCE</scope>
    <source>
        <strain evidence="1">SH051</strain>
    </source>
</reference>
<dbReference type="EMBL" id="AP028056">
    <property type="protein sequence ID" value="BEH01859.1"/>
    <property type="molecule type" value="Genomic_DNA"/>
</dbReference>
<organism evidence="1 2">
    <name type="scientific">Brooklawnia propionicigenes</name>
    <dbReference type="NCBI Taxonomy" id="3041175"/>
    <lineage>
        <taxon>Bacteria</taxon>
        <taxon>Bacillati</taxon>
        <taxon>Actinomycetota</taxon>
        <taxon>Actinomycetes</taxon>
        <taxon>Propionibacteriales</taxon>
        <taxon>Propionibacteriaceae</taxon>
        <taxon>Brooklawnia</taxon>
    </lineage>
</organism>
<dbReference type="AlphaFoldDB" id="A0AAN0MG93"/>
<keyword evidence="2" id="KW-1185">Reference proteome</keyword>
<dbReference type="Proteomes" id="UP001431656">
    <property type="component" value="Chromosome"/>
</dbReference>
<name>A0AAN0MG93_9ACTN</name>
<dbReference type="KEGG" id="broo:brsh051_11400"/>